<dbReference type="SUPFAM" id="SSF51120">
    <property type="entry name" value="beta-Roll"/>
    <property type="match status" value="1"/>
</dbReference>
<evidence type="ECO:0000313" key="5">
    <source>
        <dbReference type="Proteomes" id="UP000611708"/>
    </source>
</evidence>
<keyword evidence="2" id="KW-0964">Secreted</keyword>
<dbReference type="Pfam" id="PF00353">
    <property type="entry name" value="HemolysinCabind"/>
    <property type="match status" value="2"/>
</dbReference>
<dbReference type="Proteomes" id="UP000611708">
    <property type="component" value="Unassembled WGS sequence"/>
</dbReference>
<reference evidence="4 5" key="1">
    <citation type="submission" date="2020-11" db="EMBL/GenBank/DDBJ databases">
        <authorList>
            <person name="Kim M.K."/>
        </authorList>
    </citation>
    <scope>NUCLEOTIDE SEQUENCE [LARGE SCALE GENOMIC DNA]</scope>
    <source>
        <strain evidence="4 5">BT290</strain>
    </source>
</reference>
<dbReference type="PANTHER" id="PTHR38340">
    <property type="entry name" value="S-LAYER PROTEIN"/>
    <property type="match status" value="1"/>
</dbReference>
<dbReference type="RefSeq" id="WP_196263993.1">
    <property type="nucleotide sequence ID" value="NZ_JADQDN010000005.1"/>
</dbReference>
<protein>
    <submittedName>
        <fullName evidence="4">Calcium-binding protein</fullName>
    </submittedName>
</protein>
<accession>A0ABS0HTV9</accession>
<comment type="subcellular location">
    <subcellularLocation>
        <location evidence="1">Secreted</location>
    </subcellularLocation>
</comment>
<name>A0ABS0HTV9_9HYPH</name>
<dbReference type="InterPro" id="IPR011049">
    <property type="entry name" value="Serralysin-like_metalloprot_C"/>
</dbReference>
<evidence type="ECO:0000313" key="4">
    <source>
        <dbReference type="EMBL" id="MBF9196610.1"/>
    </source>
</evidence>
<dbReference type="PRINTS" id="PR00313">
    <property type="entry name" value="CABNDNGRPT"/>
</dbReference>
<keyword evidence="5" id="KW-1185">Reference proteome</keyword>
<organism evidence="4 5">
    <name type="scientific">Microvirga terrestris</name>
    <dbReference type="NCBI Taxonomy" id="2791024"/>
    <lineage>
        <taxon>Bacteria</taxon>
        <taxon>Pseudomonadati</taxon>
        <taxon>Pseudomonadota</taxon>
        <taxon>Alphaproteobacteria</taxon>
        <taxon>Hyphomicrobiales</taxon>
        <taxon>Methylobacteriaceae</taxon>
        <taxon>Microvirga</taxon>
    </lineage>
</organism>
<sequence>MRDLLYPQTFDFTTLTTFKNIEIIKGVIEVAKIRIRADQLADVTTIDSDGSEHLDQVMIVGSKINLLGKSFIGNLVIQPETANAEIDVSDFATASLIKPAVRGTHVRIQNGTLTPEQRVALYDQGIDIITDAAGVSTASGPVLTALDGDAISYKGGEAIVDVGSNAALTSQGHLKSLVVKLVGKHGIFDILDMELSSHLKIGGTNSAGENRLFYDNVEIGSVFRETFEGSLHFSFNGHATVGHVQEVIRSISYSYDLTPPSSGSLKVEFTLQDAGGRVAKATSSISFGPEPTPQPDPVSGTDGNDTLNGSGGKDILKGLLGDDILKGLAGNDDLDGGAGNDRIWGGSGIDTLRGDAGRDIFVFDTKANKNTNRDKLVDFKVKDDSIWLDNKVFAKLGKSGSEQKPSQMKKDFFTIGSKAKDKNDYIVYDKTKGVLYYDADGSGKGKAVEIATLSKKLTMTYKDFFVI</sequence>
<evidence type="ECO:0000256" key="1">
    <source>
        <dbReference type="ARBA" id="ARBA00004613"/>
    </source>
</evidence>
<dbReference type="InterPro" id="IPR018511">
    <property type="entry name" value="Hemolysin-typ_Ca-bd_CS"/>
</dbReference>
<feature type="region of interest" description="Disordered" evidence="3">
    <location>
        <begin position="282"/>
        <end position="309"/>
    </location>
</feature>
<dbReference type="PANTHER" id="PTHR38340:SF1">
    <property type="entry name" value="S-LAYER PROTEIN"/>
    <property type="match status" value="1"/>
</dbReference>
<comment type="caution">
    <text evidence="4">The sequence shown here is derived from an EMBL/GenBank/DDBJ whole genome shotgun (WGS) entry which is preliminary data.</text>
</comment>
<dbReference type="PROSITE" id="PS00330">
    <property type="entry name" value="HEMOLYSIN_CALCIUM"/>
    <property type="match status" value="2"/>
</dbReference>
<dbReference type="InterPro" id="IPR050557">
    <property type="entry name" value="RTX_toxin/Mannuronan_C5-epim"/>
</dbReference>
<dbReference type="Gene3D" id="2.150.10.10">
    <property type="entry name" value="Serralysin-like metalloprotease, C-terminal"/>
    <property type="match status" value="1"/>
</dbReference>
<dbReference type="InterPro" id="IPR001343">
    <property type="entry name" value="Hemolysn_Ca-bd"/>
</dbReference>
<gene>
    <name evidence="4" type="ORF">I2H36_11210</name>
</gene>
<proteinExistence type="predicted"/>
<dbReference type="EMBL" id="JADQDN010000005">
    <property type="protein sequence ID" value="MBF9196610.1"/>
    <property type="molecule type" value="Genomic_DNA"/>
</dbReference>
<evidence type="ECO:0000256" key="3">
    <source>
        <dbReference type="SAM" id="MobiDB-lite"/>
    </source>
</evidence>
<evidence type="ECO:0000256" key="2">
    <source>
        <dbReference type="ARBA" id="ARBA00022525"/>
    </source>
</evidence>